<dbReference type="SUPFAM" id="SSF51717">
    <property type="entry name" value="Dihydropteroate synthetase-like"/>
    <property type="match status" value="1"/>
</dbReference>
<evidence type="ECO:0000256" key="2">
    <source>
        <dbReference type="ARBA" id="ARBA00001947"/>
    </source>
</evidence>
<evidence type="ECO:0000256" key="6">
    <source>
        <dbReference type="ARBA" id="ARBA00012032"/>
    </source>
</evidence>
<keyword evidence="12" id="KW-0949">S-adenosyl-L-methionine</keyword>
<evidence type="ECO:0000259" key="21">
    <source>
        <dbReference type="PROSITE" id="PS50972"/>
    </source>
</evidence>
<dbReference type="PROSITE" id="PS51337">
    <property type="entry name" value="B12_BINDING_NTER"/>
    <property type="match status" value="1"/>
</dbReference>
<evidence type="ECO:0000256" key="8">
    <source>
        <dbReference type="ARBA" id="ARBA00022603"/>
    </source>
</evidence>
<evidence type="ECO:0000259" key="22">
    <source>
        <dbReference type="PROSITE" id="PS51332"/>
    </source>
</evidence>
<accession>A0ABY9R367</accession>
<feature type="domain" description="Hcy-binding" evidence="20">
    <location>
        <begin position="2"/>
        <end position="289"/>
    </location>
</feature>
<evidence type="ECO:0000256" key="5">
    <source>
        <dbReference type="ARBA" id="ARBA00010398"/>
    </source>
</evidence>
<dbReference type="RefSeq" id="WP_309541966.1">
    <property type="nucleotide sequence ID" value="NZ_CP133659.1"/>
</dbReference>
<evidence type="ECO:0000259" key="20">
    <source>
        <dbReference type="PROSITE" id="PS50970"/>
    </source>
</evidence>
<evidence type="ECO:0000259" key="23">
    <source>
        <dbReference type="PROSITE" id="PS51337"/>
    </source>
</evidence>
<comment type="catalytic activity">
    <reaction evidence="1">
        <text>(6S)-5-methyl-5,6,7,8-tetrahydrofolate + L-homocysteine = (6S)-5,6,7,8-tetrahydrofolate + L-methionine</text>
        <dbReference type="Rhea" id="RHEA:11172"/>
        <dbReference type="ChEBI" id="CHEBI:18608"/>
        <dbReference type="ChEBI" id="CHEBI:57453"/>
        <dbReference type="ChEBI" id="CHEBI:57844"/>
        <dbReference type="ChEBI" id="CHEBI:58199"/>
        <dbReference type="EC" id="2.1.1.13"/>
    </reaction>
</comment>
<feature type="binding site" evidence="19">
    <location>
        <position position="209"/>
    </location>
    <ligand>
        <name>Zn(2+)</name>
        <dbReference type="ChEBI" id="CHEBI:29105"/>
    </ligand>
</feature>
<evidence type="ECO:0000256" key="12">
    <source>
        <dbReference type="ARBA" id="ARBA00022691"/>
    </source>
</evidence>
<feature type="domain" description="B12-binding N-terminal" evidence="23">
    <location>
        <begin position="602"/>
        <end position="696"/>
    </location>
</feature>
<dbReference type="PIRSF" id="PIRSF037472">
    <property type="entry name" value="DHPS_mtfrase"/>
    <property type="match status" value="1"/>
</dbReference>
<dbReference type="Pfam" id="PF02310">
    <property type="entry name" value="B12-binding"/>
    <property type="match status" value="1"/>
</dbReference>
<dbReference type="InterPro" id="IPR003726">
    <property type="entry name" value="HCY_dom"/>
</dbReference>
<dbReference type="InterPro" id="IPR036594">
    <property type="entry name" value="Meth_synthase_dom"/>
</dbReference>
<comment type="pathway">
    <text evidence="4">Amino-acid biosynthesis; L-methionine biosynthesis via de novo pathway; L-methionine from L-homocysteine (MetH route): step 1/1.</text>
</comment>
<dbReference type="Proteomes" id="UP001180616">
    <property type="component" value="Chromosome"/>
</dbReference>
<dbReference type="Gene3D" id="1.10.1240.10">
    <property type="entry name" value="Methionine synthase domain"/>
    <property type="match status" value="1"/>
</dbReference>
<dbReference type="InterPro" id="IPR036589">
    <property type="entry name" value="HCY_dom_sf"/>
</dbReference>
<gene>
    <name evidence="24" type="ORF">KPS_000594</name>
</gene>
<comment type="similarity">
    <text evidence="5">Belongs to the vitamin-B12 dependent methionine synthase family.</text>
</comment>
<feature type="binding site" evidence="19">
    <location>
        <position position="275"/>
    </location>
    <ligand>
        <name>Zn(2+)</name>
        <dbReference type="ChEBI" id="CHEBI:29105"/>
    </ligand>
</feature>
<proteinExistence type="inferred from homology"/>
<evidence type="ECO:0000256" key="16">
    <source>
        <dbReference type="ARBA" id="ARBA00023285"/>
    </source>
</evidence>
<dbReference type="PROSITE" id="PS51332">
    <property type="entry name" value="B12_BINDING"/>
    <property type="match status" value="1"/>
</dbReference>
<name>A0ABY9R367_9BACT</name>
<evidence type="ECO:0000256" key="3">
    <source>
        <dbReference type="ARBA" id="ARBA00001956"/>
    </source>
</evidence>
<evidence type="ECO:0000313" key="24">
    <source>
        <dbReference type="EMBL" id="WMW66047.1"/>
    </source>
</evidence>
<dbReference type="InterPro" id="IPR017215">
    <property type="entry name" value="MetH_bac"/>
</dbReference>
<dbReference type="EC" id="2.1.1.13" evidence="6"/>
<evidence type="ECO:0000256" key="18">
    <source>
        <dbReference type="ARBA" id="ARBA00031040"/>
    </source>
</evidence>
<keyword evidence="11 19" id="KW-0808">Transferase</keyword>
<evidence type="ECO:0000256" key="9">
    <source>
        <dbReference type="ARBA" id="ARBA00022605"/>
    </source>
</evidence>
<dbReference type="Pfam" id="PF02607">
    <property type="entry name" value="B12-binding_2"/>
    <property type="match status" value="1"/>
</dbReference>
<keyword evidence="16" id="KW-0170">Cobalt</keyword>
<evidence type="ECO:0000256" key="19">
    <source>
        <dbReference type="PROSITE-ProRule" id="PRU00333"/>
    </source>
</evidence>
<dbReference type="InterPro" id="IPR003759">
    <property type="entry name" value="Cbl-bd_cap"/>
</dbReference>
<comment type="cofactor">
    <cofactor evidence="2 19">
        <name>Zn(2+)</name>
        <dbReference type="ChEBI" id="CHEBI:29105"/>
    </cofactor>
</comment>
<evidence type="ECO:0000256" key="4">
    <source>
        <dbReference type="ARBA" id="ARBA00005178"/>
    </source>
</evidence>
<dbReference type="PANTHER" id="PTHR45833">
    <property type="entry name" value="METHIONINE SYNTHASE"/>
    <property type="match status" value="1"/>
</dbReference>
<dbReference type="Gene3D" id="3.40.50.280">
    <property type="entry name" value="Cobalamin-binding domain"/>
    <property type="match status" value="1"/>
</dbReference>
<dbReference type="InterPro" id="IPR011005">
    <property type="entry name" value="Dihydropteroate_synth-like_sf"/>
</dbReference>
<dbReference type="InterPro" id="IPR006158">
    <property type="entry name" value="Cobalamin-bd"/>
</dbReference>
<feature type="binding site" evidence="19">
    <location>
        <position position="274"/>
    </location>
    <ligand>
        <name>Zn(2+)</name>
        <dbReference type="ChEBI" id="CHEBI:29105"/>
    </ligand>
</feature>
<dbReference type="PROSITE" id="PS50972">
    <property type="entry name" value="PTERIN_BINDING"/>
    <property type="match status" value="1"/>
</dbReference>
<feature type="domain" description="B12-binding" evidence="22">
    <location>
        <begin position="697"/>
        <end position="819"/>
    </location>
</feature>
<sequence>MPDFRQALRSGRRLVFDGGMGTMLQSRGLPPGVSPELFCLARPDVLVGIHADYLRAGADVLTTNSFGGCVYKLGTGPGAPEVVEFNRAMARAAREAVLASGREAFVAGSVGPSGHFMRPLGDLDPAELVAAFRAQIRGLVQGGVDLILAETQFDLAEARAIVLAVRAECDLPVGVSMTFENGVSLTGTRPEVFVQSMLNMGVDLVGTNCSAGPEQMVEVADELLAISEVPVLVEPNAGLPELVDGKTVFRLGPDDFAGHTVRFAAAGARMLGGCCGTTPAHIAALRTALGNLSGGLEPDPARRDGIVLTTRAQAVHIGAGSPIRIIGERINPTGKKLLTAELQAGEFAQALRFADEQVEAGAPLLDVNVGAPMVDEAVLLPALVERLVARHSLPLSLDSSNADAIAAALPFHPGSPLVNSISGEPGRMEHLGPLCRDHGAPFILLPLKGRKLPVTAAERIAIIEELLQQADGLGIPRRLVMVDVLALAVSSKAEAARHCLDTIRWCAAQGLPTTIGLSNISFGLPARELLNSTFLAMAAGAGLSSCIAHPGNARIRETVAASSVLLGLDANAESFIAGYSGWTPGGDATGATPAGAAGGTGGGTGGGVKAKAATLEEAVIRGDRDGALALVERALSEGADPFSLVQDKLIPGITEVGRRYERREYFLPQLIRSAETMQHAFRKLQPLLEAQRGQETRPVIIMATVEGDIHDIGKNIVTLMLGNHGFDVVDLGKDVKAADIVEAAERHGARVIGLSALMTTTMVRMEDTVRLVRERGLPVKVMVGGAVVTPAYAEAIGADGYSADAVEAVRVAKELLAVQ</sequence>
<comment type="function">
    <text evidence="17">Catalyzes the transfer of a methyl group from methyl-cobalamin to homocysteine, yielding enzyme-bound cob(I)alamin and methionine. Subsequently, remethylates the cofactor using methyltetrahydrofolate.</text>
</comment>
<evidence type="ECO:0000256" key="17">
    <source>
        <dbReference type="ARBA" id="ARBA00025552"/>
    </source>
</evidence>
<dbReference type="Gene3D" id="3.20.20.330">
    <property type="entry name" value="Homocysteine-binding-like domain"/>
    <property type="match status" value="1"/>
</dbReference>
<dbReference type="InterPro" id="IPR000489">
    <property type="entry name" value="Pterin-binding_dom"/>
</dbReference>
<comment type="cofactor">
    <cofactor evidence="3">
        <name>methylcob(III)alamin</name>
        <dbReference type="ChEBI" id="CHEBI:28115"/>
    </cofactor>
</comment>
<dbReference type="InterPro" id="IPR050554">
    <property type="entry name" value="Met_Synthase/Corrinoid"/>
</dbReference>
<dbReference type="SUPFAM" id="SSF52242">
    <property type="entry name" value="Cobalamin (vitamin B12)-binding domain"/>
    <property type="match status" value="1"/>
</dbReference>
<dbReference type="InterPro" id="IPR036724">
    <property type="entry name" value="Cobalamin-bd_sf"/>
</dbReference>
<evidence type="ECO:0000256" key="15">
    <source>
        <dbReference type="ARBA" id="ARBA00023167"/>
    </source>
</evidence>
<dbReference type="Pfam" id="PF02574">
    <property type="entry name" value="S-methyl_trans"/>
    <property type="match status" value="1"/>
</dbReference>
<dbReference type="PROSITE" id="PS50970">
    <property type="entry name" value="HCY"/>
    <property type="match status" value="1"/>
</dbReference>
<dbReference type="SUPFAM" id="SSF47644">
    <property type="entry name" value="Methionine synthase domain"/>
    <property type="match status" value="1"/>
</dbReference>
<dbReference type="CDD" id="cd02070">
    <property type="entry name" value="corrinoid_protein_B12-BD"/>
    <property type="match status" value="1"/>
</dbReference>
<organism evidence="24 25">
    <name type="scientific">Nitratidesulfovibrio liaohensis</name>
    <dbReference type="NCBI Taxonomy" id="2604158"/>
    <lineage>
        <taxon>Bacteria</taxon>
        <taxon>Pseudomonadati</taxon>
        <taxon>Thermodesulfobacteriota</taxon>
        <taxon>Desulfovibrionia</taxon>
        <taxon>Desulfovibrionales</taxon>
        <taxon>Desulfovibrionaceae</taxon>
        <taxon>Nitratidesulfovibrio</taxon>
    </lineage>
</organism>
<dbReference type="Gene3D" id="3.20.20.20">
    <property type="entry name" value="Dihydropteroate synthase-like"/>
    <property type="match status" value="1"/>
</dbReference>
<keyword evidence="25" id="KW-1185">Reference proteome</keyword>
<keyword evidence="14 19" id="KW-0862">Zinc</keyword>
<evidence type="ECO:0000256" key="13">
    <source>
        <dbReference type="ARBA" id="ARBA00022723"/>
    </source>
</evidence>
<evidence type="ECO:0000256" key="7">
    <source>
        <dbReference type="ARBA" id="ARBA00013998"/>
    </source>
</evidence>
<evidence type="ECO:0000256" key="11">
    <source>
        <dbReference type="ARBA" id="ARBA00022679"/>
    </source>
</evidence>
<reference evidence="24" key="1">
    <citation type="submission" date="2023-09" db="EMBL/GenBank/DDBJ databases">
        <authorList>
            <consortium name="CW5 consortium"/>
            <person name="Lu C.-W."/>
        </authorList>
    </citation>
    <scope>NUCLEOTIDE SEQUENCE</scope>
    <source>
        <strain evidence="24">KPS</strain>
    </source>
</reference>
<evidence type="ECO:0000313" key="25">
    <source>
        <dbReference type="Proteomes" id="UP001180616"/>
    </source>
</evidence>
<keyword evidence="13 19" id="KW-0479">Metal-binding</keyword>
<keyword evidence="15" id="KW-0486">Methionine biosynthesis</keyword>
<keyword evidence="9" id="KW-0028">Amino-acid biosynthesis</keyword>
<feature type="domain" description="Pterin-binding" evidence="21">
    <location>
        <begin position="323"/>
        <end position="566"/>
    </location>
</feature>
<dbReference type="EMBL" id="CP133659">
    <property type="protein sequence ID" value="WMW66047.1"/>
    <property type="molecule type" value="Genomic_DNA"/>
</dbReference>
<dbReference type="PANTHER" id="PTHR45833:SF1">
    <property type="entry name" value="METHIONINE SYNTHASE"/>
    <property type="match status" value="1"/>
</dbReference>
<keyword evidence="8 19" id="KW-0489">Methyltransferase</keyword>
<dbReference type="Pfam" id="PF00809">
    <property type="entry name" value="Pterin_bind"/>
    <property type="match status" value="1"/>
</dbReference>
<dbReference type="SUPFAM" id="SSF82282">
    <property type="entry name" value="Homocysteine S-methyltransferase"/>
    <property type="match status" value="1"/>
</dbReference>
<dbReference type="SMART" id="SM01018">
    <property type="entry name" value="B12-binding_2"/>
    <property type="match status" value="1"/>
</dbReference>
<evidence type="ECO:0000256" key="1">
    <source>
        <dbReference type="ARBA" id="ARBA00001700"/>
    </source>
</evidence>
<evidence type="ECO:0000256" key="14">
    <source>
        <dbReference type="ARBA" id="ARBA00022833"/>
    </source>
</evidence>
<evidence type="ECO:0000256" key="10">
    <source>
        <dbReference type="ARBA" id="ARBA00022628"/>
    </source>
</evidence>
<protein>
    <recommendedName>
        <fullName evidence="7">Methionine synthase</fullName>
        <ecNumber evidence="6">2.1.1.13</ecNumber>
    </recommendedName>
    <alternativeName>
        <fullName evidence="18">5-methyltetrahydrofolate--homocysteine methyltransferase</fullName>
    </alternativeName>
</protein>
<keyword evidence="10" id="KW-0846">Cobalamin</keyword>